<evidence type="ECO:0000313" key="2">
    <source>
        <dbReference type="Proteomes" id="UP000824024"/>
    </source>
</evidence>
<sequence length="61" mass="6857">MEKTIPIQVYFLKEKYIAGSPFPRQPGSFFEGCYFNICPGKAEYEKKTGIPSKTDLFSNGG</sequence>
<comment type="caution">
    <text evidence="1">The sequence shown here is derived from an EMBL/GenBank/DDBJ whole genome shotgun (WGS) entry which is preliminary data.</text>
</comment>
<protein>
    <submittedName>
        <fullName evidence="1">Uncharacterized protein</fullName>
    </submittedName>
</protein>
<accession>A0A9D2D2V4</accession>
<gene>
    <name evidence="1" type="ORF">IAA08_06170</name>
</gene>
<dbReference type="Proteomes" id="UP000824024">
    <property type="component" value="Unassembled WGS sequence"/>
</dbReference>
<name>A0A9D2D2V4_9FIRM</name>
<organism evidence="1 2">
    <name type="scientific">Candidatus Eubacterium avistercoris</name>
    <dbReference type="NCBI Taxonomy" id="2838567"/>
    <lineage>
        <taxon>Bacteria</taxon>
        <taxon>Bacillati</taxon>
        <taxon>Bacillota</taxon>
        <taxon>Clostridia</taxon>
        <taxon>Eubacteriales</taxon>
        <taxon>Eubacteriaceae</taxon>
        <taxon>Eubacterium</taxon>
    </lineage>
</organism>
<dbReference type="EMBL" id="DXCH01000174">
    <property type="protein sequence ID" value="HIZ07504.1"/>
    <property type="molecule type" value="Genomic_DNA"/>
</dbReference>
<reference evidence="1" key="2">
    <citation type="submission" date="2021-04" db="EMBL/GenBank/DDBJ databases">
        <authorList>
            <person name="Gilroy R."/>
        </authorList>
    </citation>
    <scope>NUCLEOTIDE SEQUENCE</scope>
    <source>
        <strain evidence="1">CHK192-9172</strain>
    </source>
</reference>
<evidence type="ECO:0000313" key="1">
    <source>
        <dbReference type="EMBL" id="HIZ07504.1"/>
    </source>
</evidence>
<dbReference type="AlphaFoldDB" id="A0A9D2D2V4"/>
<proteinExistence type="predicted"/>
<reference evidence="1" key="1">
    <citation type="journal article" date="2021" name="PeerJ">
        <title>Extensive microbial diversity within the chicken gut microbiome revealed by metagenomics and culture.</title>
        <authorList>
            <person name="Gilroy R."/>
            <person name="Ravi A."/>
            <person name="Getino M."/>
            <person name="Pursley I."/>
            <person name="Horton D.L."/>
            <person name="Alikhan N.F."/>
            <person name="Baker D."/>
            <person name="Gharbi K."/>
            <person name="Hall N."/>
            <person name="Watson M."/>
            <person name="Adriaenssens E.M."/>
            <person name="Foster-Nyarko E."/>
            <person name="Jarju S."/>
            <person name="Secka A."/>
            <person name="Antonio M."/>
            <person name="Oren A."/>
            <person name="Chaudhuri R.R."/>
            <person name="La Ragione R."/>
            <person name="Hildebrand F."/>
            <person name="Pallen M.J."/>
        </authorList>
    </citation>
    <scope>NUCLEOTIDE SEQUENCE</scope>
    <source>
        <strain evidence="1">CHK192-9172</strain>
    </source>
</reference>